<comment type="catalytic activity">
    <reaction evidence="7">
        <text>heme b + 2 H(+) = protoporphyrin IX + Fe(2+)</text>
        <dbReference type="Rhea" id="RHEA:22584"/>
        <dbReference type="ChEBI" id="CHEBI:15378"/>
        <dbReference type="ChEBI" id="CHEBI:29033"/>
        <dbReference type="ChEBI" id="CHEBI:57306"/>
        <dbReference type="ChEBI" id="CHEBI:60344"/>
        <dbReference type="EC" id="4.98.1.1"/>
    </reaction>
</comment>
<dbReference type="InterPro" id="IPR033659">
    <property type="entry name" value="Ferrochelatase_N"/>
</dbReference>
<dbReference type="EMBL" id="UPXZ01000018">
    <property type="protein sequence ID" value="VBB44282.1"/>
    <property type="molecule type" value="Genomic_DNA"/>
</dbReference>
<dbReference type="AlphaFoldDB" id="A0A653A9F7"/>
<comment type="similarity">
    <text evidence="1 7 8">Belongs to the ferrochelatase family.</text>
</comment>
<keyword evidence="2 7" id="KW-0408">Iron</keyword>
<keyword evidence="7" id="KW-0963">Cytoplasm</keyword>
<evidence type="ECO:0000256" key="3">
    <source>
        <dbReference type="ARBA" id="ARBA00023133"/>
    </source>
</evidence>
<organism evidence="9">
    <name type="scientific">uncultured Paludibacter sp</name>
    <dbReference type="NCBI Taxonomy" id="497635"/>
    <lineage>
        <taxon>Bacteria</taxon>
        <taxon>Pseudomonadati</taxon>
        <taxon>Bacteroidota</taxon>
        <taxon>Bacteroidia</taxon>
        <taxon>Bacteroidales</taxon>
        <taxon>Paludibacteraceae</taxon>
        <taxon>Paludibacter</taxon>
        <taxon>environmental samples</taxon>
    </lineage>
</organism>
<comment type="subcellular location">
    <subcellularLocation>
        <location evidence="7">Cytoplasm</location>
    </subcellularLocation>
</comment>
<dbReference type="CDD" id="cd03411">
    <property type="entry name" value="Ferrochelatase_N"/>
    <property type="match status" value="1"/>
</dbReference>
<dbReference type="GO" id="GO:0004325">
    <property type="term" value="F:ferrochelatase activity"/>
    <property type="evidence" value="ECO:0007669"/>
    <property type="project" value="UniProtKB-UniRule"/>
</dbReference>
<dbReference type="SUPFAM" id="SSF53800">
    <property type="entry name" value="Chelatase"/>
    <property type="match status" value="1"/>
</dbReference>
<dbReference type="GO" id="GO:0005737">
    <property type="term" value="C:cytoplasm"/>
    <property type="evidence" value="ECO:0007669"/>
    <property type="project" value="UniProtKB-SubCell"/>
</dbReference>
<dbReference type="PANTHER" id="PTHR11108">
    <property type="entry name" value="FERROCHELATASE"/>
    <property type="match status" value="1"/>
</dbReference>
<evidence type="ECO:0000256" key="1">
    <source>
        <dbReference type="ARBA" id="ARBA00007718"/>
    </source>
</evidence>
<evidence type="ECO:0000256" key="7">
    <source>
        <dbReference type="HAMAP-Rule" id="MF_00323"/>
    </source>
</evidence>
<evidence type="ECO:0000256" key="4">
    <source>
        <dbReference type="ARBA" id="ARBA00023239"/>
    </source>
</evidence>
<accession>A0A653A9F7</accession>
<evidence type="ECO:0000256" key="5">
    <source>
        <dbReference type="ARBA" id="ARBA00023244"/>
    </source>
</evidence>
<proteinExistence type="inferred from homology"/>
<gene>
    <name evidence="7 9" type="primary">hemH</name>
    <name evidence="9" type="ORF">TRIP_D250038</name>
</gene>
<protein>
    <recommendedName>
        <fullName evidence="7">Ferrochelatase</fullName>
        <ecNumber evidence="7">4.98.1.1</ecNumber>
    </recommendedName>
    <alternativeName>
        <fullName evidence="7">Heme synthase</fullName>
    </alternativeName>
    <alternativeName>
        <fullName evidence="7">Protoheme ferro-lyase</fullName>
    </alternativeName>
</protein>
<evidence type="ECO:0000313" key="9">
    <source>
        <dbReference type="EMBL" id="VBB44282.1"/>
    </source>
</evidence>
<dbReference type="GO" id="GO:0046872">
    <property type="term" value="F:metal ion binding"/>
    <property type="evidence" value="ECO:0007669"/>
    <property type="project" value="UniProtKB-KW"/>
</dbReference>
<dbReference type="UniPathway" id="UPA00252">
    <property type="reaction ID" value="UER00325"/>
</dbReference>
<evidence type="ECO:0000256" key="6">
    <source>
        <dbReference type="ARBA" id="ARBA00024536"/>
    </source>
</evidence>
<comment type="catalytic activity">
    <reaction evidence="6">
        <text>Fe-coproporphyrin III + 2 H(+) = coproporphyrin III + Fe(2+)</text>
        <dbReference type="Rhea" id="RHEA:49572"/>
        <dbReference type="ChEBI" id="CHEBI:15378"/>
        <dbReference type="ChEBI" id="CHEBI:29033"/>
        <dbReference type="ChEBI" id="CHEBI:68438"/>
        <dbReference type="ChEBI" id="CHEBI:131725"/>
        <dbReference type="EC" id="4.99.1.9"/>
    </reaction>
    <physiologicalReaction direction="right-to-left" evidence="6">
        <dbReference type="Rhea" id="RHEA:49574"/>
    </physiologicalReaction>
</comment>
<comment type="function">
    <text evidence="7">Catalyzes the ferrous insertion into protoporphyrin IX.</text>
</comment>
<name>A0A653A9F7_9BACT</name>
<feature type="binding site" evidence="7">
    <location>
        <position position="191"/>
    </location>
    <ligand>
        <name>Fe(2+)</name>
        <dbReference type="ChEBI" id="CHEBI:29033"/>
    </ligand>
</feature>
<keyword evidence="3 7" id="KW-0350">Heme biosynthesis</keyword>
<dbReference type="Gene3D" id="3.40.50.1400">
    <property type="match status" value="2"/>
</dbReference>
<evidence type="ECO:0000256" key="8">
    <source>
        <dbReference type="RuleBase" id="RU004185"/>
    </source>
</evidence>
<dbReference type="PANTHER" id="PTHR11108:SF1">
    <property type="entry name" value="FERROCHELATASE, MITOCHONDRIAL"/>
    <property type="match status" value="1"/>
</dbReference>
<dbReference type="HAMAP" id="MF_00323">
    <property type="entry name" value="Ferrochelatase"/>
    <property type="match status" value="1"/>
</dbReference>
<dbReference type="EC" id="4.98.1.1" evidence="7"/>
<sequence>MKKTAILLINVGTPDKPDVKHVRKYLSQFLNDKYVIDLPWLLRKLLVNIIIVPFRAPKSSKMYQELWTKNGSPLLNHLNGLTHKLQKKLSDNYLVMGAMHYGNPTVKSALEKIKTENIENIIVVPLYPQYATSTTESAKKYVLKIIKSCGIKAEVGFIEQFYNEPSFVEAFTEQIKSYQPESYDHIVFSYHGLPVNQVQNIHPENKYSACNCENEFPEHGKRCYKATCYETSRLLAQKLSLPKEKYTVAFQSRLSNNWLEPFTDKILLELLKQGKKKVLVAAPSFVADCLETSYEIVVEYKKLFLNNGGKELVLVESLNDNETWVNSLIQIIKKSI</sequence>
<keyword evidence="7" id="KW-0479">Metal-binding</keyword>
<reference evidence="9" key="1">
    <citation type="submission" date="2018-07" db="EMBL/GenBank/DDBJ databases">
        <authorList>
            <consortium name="Genoscope - CEA"/>
            <person name="William W."/>
        </authorList>
    </citation>
    <scope>NUCLEOTIDE SEQUENCE</scope>
    <source>
        <strain evidence="9">IK1</strain>
    </source>
</reference>
<evidence type="ECO:0000256" key="2">
    <source>
        <dbReference type="ARBA" id="ARBA00023004"/>
    </source>
</evidence>
<dbReference type="InterPro" id="IPR001015">
    <property type="entry name" value="Ferrochelatase"/>
</dbReference>
<keyword evidence="5 7" id="KW-0627">Porphyrin biosynthesis</keyword>
<dbReference type="NCBIfam" id="TIGR00109">
    <property type="entry name" value="hemH"/>
    <property type="match status" value="1"/>
</dbReference>
<dbReference type="GO" id="GO:0006783">
    <property type="term" value="P:heme biosynthetic process"/>
    <property type="evidence" value="ECO:0007669"/>
    <property type="project" value="UniProtKB-UniRule"/>
</dbReference>
<dbReference type="Pfam" id="PF00762">
    <property type="entry name" value="Ferrochelatase"/>
    <property type="match status" value="1"/>
</dbReference>
<keyword evidence="4 7" id="KW-0456">Lyase</keyword>
<feature type="binding site" evidence="7">
    <location>
        <position position="291"/>
    </location>
    <ligand>
        <name>Fe(2+)</name>
        <dbReference type="ChEBI" id="CHEBI:29033"/>
    </ligand>
</feature>
<dbReference type="InterPro" id="IPR033644">
    <property type="entry name" value="Ferrochelatase_C"/>
</dbReference>
<comment type="pathway">
    <text evidence="7">Porphyrin-containing compound metabolism; protoheme biosynthesis; protoheme from protoporphyrin-IX: step 1/1.</text>
</comment>
<dbReference type="CDD" id="cd00419">
    <property type="entry name" value="Ferrochelatase_C"/>
    <property type="match status" value="1"/>
</dbReference>